<dbReference type="Proteomes" id="UP000326924">
    <property type="component" value="Unassembled WGS sequence"/>
</dbReference>
<reference evidence="2 3" key="1">
    <citation type="submission" date="2019-09" db="EMBL/GenBank/DDBJ databases">
        <title>Draft genome of the ectomycorrhizal ascomycete Sphaerosporella brunnea.</title>
        <authorList>
            <consortium name="DOE Joint Genome Institute"/>
            <person name="Benucci G.M."/>
            <person name="Marozzi G."/>
            <person name="Antonielli L."/>
            <person name="Sanchez S."/>
            <person name="Marco P."/>
            <person name="Wang X."/>
            <person name="Falini L.B."/>
            <person name="Barry K."/>
            <person name="Haridas S."/>
            <person name="Lipzen A."/>
            <person name="Labutti K."/>
            <person name="Grigoriev I.V."/>
            <person name="Murat C."/>
            <person name="Martin F."/>
            <person name="Albertini E."/>
            <person name="Donnini D."/>
            <person name="Bonito G."/>
        </authorList>
    </citation>
    <scope>NUCLEOTIDE SEQUENCE [LARGE SCALE GENOMIC DNA]</scope>
    <source>
        <strain evidence="2 3">Sb_GMNB300</strain>
    </source>
</reference>
<dbReference type="InParanoid" id="A0A5J5EF12"/>
<evidence type="ECO:0000313" key="2">
    <source>
        <dbReference type="EMBL" id="KAA8893637.1"/>
    </source>
</evidence>
<sequence length="264" mass="28915">MMMDREKCFCFSSLREGIGDKKCFLSSWAQNSQFPMVVVLRPLCRKNEHPTQESGPRNSSSGPRSQERASVAVIVVVVAFFRKFADRKGAAQLQLIGAVLWPTEWMSGCIIAVLHHPPFPPSQLAETPHLQTSFQIAVVKISVNGERENGQMYLSVASAKFPFPKGGRPFSIDRSHGGNQRERFPGVAVAPCSWCFVALSVVRFAAGANKKKKKTGEAGDLEPTDSKPSFARSPMTSCLLACSLAYVRSSSCGALESKKLRCGW</sequence>
<gene>
    <name evidence="2" type="ORF">FN846DRAFT_503398</name>
</gene>
<evidence type="ECO:0000256" key="1">
    <source>
        <dbReference type="SAM" id="MobiDB-lite"/>
    </source>
</evidence>
<protein>
    <submittedName>
        <fullName evidence="2">Uncharacterized protein</fullName>
    </submittedName>
</protein>
<dbReference type="EMBL" id="VXIS01000417">
    <property type="protein sequence ID" value="KAA8893637.1"/>
    <property type="molecule type" value="Genomic_DNA"/>
</dbReference>
<keyword evidence="3" id="KW-1185">Reference proteome</keyword>
<name>A0A5J5EF12_9PEZI</name>
<accession>A0A5J5EF12</accession>
<feature type="region of interest" description="Disordered" evidence="1">
    <location>
        <begin position="212"/>
        <end position="232"/>
    </location>
</feature>
<dbReference type="AlphaFoldDB" id="A0A5J5EF12"/>
<evidence type="ECO:0000313" key="3">
    <source>
        <dbReference type="Proteomes" id="UP000326924"/>
    </source>
</evidence>
<proteinExistence type="predicted"/>
<comment type="caution">
    <text evidence="2">The sequence shown here is derived from an EMBL/GenBank/DDBJ whole genome shotgun (WGS) entry which is preliminary data.</text>
</comment>
<organism evidence="2 3">
    <name type="scientific">Sphaerosporella brunnea</name>
    <dbReference type="NCBI Taxonomy" id="1250544"/>
    <lineage>
        <taxon>Eukaryota</taxon>
        <taxon>Fungi</taxon>
        <taxon>Dikarya</taxon>
        <taxon>Ascomycota</taxon>
        <taxon>Pezizomycotina</taxon>
        <taxon>Pezizomycetes</taxon>
        <taxon>Pezizales</taxon>
        <taxon>Pyronemataceae</taxon>
        <taxon>Sphaerosporella</taxon>
    </lineage>
</organism>